<dbReference type="OrthoDB" id="5245194at2"/>
<protein>
    <recommendedName>
        <fullName evidence="4">DUF4230 domain-containing protein</fullName>
    </recommendedName>
</protein>
<keyword evidence="1" id="KW-1133">Transmembrane helix</keyword>
<feature type="transmembrane region" description="Helical" evidence="1">
    <location>
        <begin position="14"/>
        <end position="34"/>
    </location>
</feature>
<keyword evidence="1" id="KW-0812">Transmembrane</keyword>
<gene>
    <name evidence="2" type="ORF">GCWU0000282_003187</name>
</gene>
<dbReference type="STRING" id="592026.GCWU0000282_003187"/>
<name>V2Y1S4_9FIRM</name>
<keyword evidence="1" id="KW-0472">Membrane</keyword>
<dbReference type="Pfam" id="PF14014">
    <property type="entry name" value="DUF4230"/>
    <property type="match status" value="1"/>
</dbReference>
<dbReference type="eggNOG" id="ENOG5032WKQ">
    <property type="taxonomic scope" value="Bacteria"/>
</dbReference>
<sequence length="201" mass="23097">MWTREKKKLSFRQIIKYIRLLCFIIVAIIVFLFVKEKIVKRDSIPEIISKSTLEKVINVSDLSTFEAIYNGVASVANEEKPENIDYYVSYEAKVKAGIDFEQVNLEVNEDEKRITVTLPEVKITDVNVDIASLDYIFMNKRANTETVSAQAYKKCIEDVTNESNSTTAIYELAKQNAHNIVEALIKPFVEQLDSKYELKIN</sequence>
<dbReference type="AlphaFoldDB" id="V2Y1S4"/>
<evidence type="ECO:0000313" key="2">
    <source>
        <dbReference type="EMBL" id="ESL01626.1"/>
    </source>
</evidence>
<organism evidence="2 3">
    <name type="scientific">Catonella morbi ATCC 51271</name>
    <dbReference type="NCBI Taxonomy" id="592026"/>
    <lineage>
        <taxon>Bacteria</taxon>
        <taxon>Bacillati</taxon>
        <taxon>Bacillota</taxon>
        <taxon>Clostridia</taxon>
        <taxon>Lachnospirales</taxon>
        <taxon>Lachnospiraceae</taxon>
        <taxon>Catonella</taxon>
    </lineage>
</organism>
<reference evidence="2 3" key="1">
    <citation type="submission" date="2013-06" db="EMBL/GenBank/DDBJ databases">
        <authorList>
            <person name="Weinstock G."/>
            <person name="Sodergren E."/>
            <person name="Clifton S."/>
            <person name="Fulton L."/>
            <person name="Fulton B."/>
            <person name="Courtney L."/>
            <person name="Fronick C."/>
            <person name="Harrison M."/>
            <person name="Strong C."/>
            <person name="Farmer C."/>
            <person name="Delahaunty K."/>
            <person name="Markovic C."/>
            <person name="Hall O."/>
            <person name="Minx P."/>
            <person name="Tomlinson C."/>
            <person name="Mitreva M."/>
            <person name="Nelson J."/>
            <person name="Hou S."/>
            <person name="Wollam A."/>
            <person name="Pepin K.H."/>
            <person name="Johnson M."/>
            <person name="Bhonagiri V."/>
            <person name="Nash W.E."/>
            <person name="Warren W."/>
            <person name="Chinwalla A."/>
            <person name="Mardis E.R."/>
            <person name="Wilson R.K."/>
        </authorList>
    </citation>
    <scope>NUCLEOTIDE SEQUENCE [LARGE SCALE GENOMIC DNA]</scope>
    <source>
        <strain evidence="2 3">ATCC 51271</strain>
    </source>
</reference>
<proteinExistence type="predicted"/>
<keyword evidence="3" id="KW-1185">Reference proteome</keyword>
<accession>V2Y1S4</accession>
<dbReference type="RefSeq" id="WP_023356025.1">
    <property type="nucleotide sequence ID" value="NZ_KI535371.1"/>
</dbReference>
<evidence type="ECO:0000256" key="1">
    <source>
        <dbReference type="SAM" id="Phobius"/>
    </source>
</evidence>
<dbReference type="HOGENOM" id="CLU_109365_0_0_9"/>
<evidence type="ECO:0000313" key="3">
    <source>
        <dbReference type="Proteomes" id="UP000018227"/>
    </source>
</evidence>
<dbReference type="EMBL" id="ACIL03000021">
    <property type="protein sequence ID" value="ESL01626.1"/>
    <property type="molecule type" value="Genomic_DNA"/>
</dbReference>
<dbReference type="InterPro" id="IPR025324">
    <property type="entry name" value="DUF4230"/>
</dbReference>
<comment type="caution">
    <text evidence="2">The sequence shown here is derived from an EMBL/GenBank/DDBJ whole genome shotgun (WGS) entry which is preliminary data.</text>
</comment>
<evidence type="ECO:0008006" key="4">
    <source>
        <dbReference type="Google" id="ProtNLM"/>
    </source>
</evidence>
<dbReference type="Proteomes" id="UP000018227">
    <property type="component" value="Unassembled WGS sequence"/>
</dbReference>